<dbReference type="STRING" id="8078.ENSFHEP00000000275"/>
<dbReference type="Ensembl" id="ENSFHET00000015800.1">
    <property type="protein sequence ID" value="ENSFHEP00000000275.1"/>
    <property type="gene ID" value="ENSFHEG00000000985.1"/>
</dbReference>
<name>A0A3Q2NN00_FUNHE</name>
<feature type="region of interest" description="Disordered" evidence="1">
    <location>
        <begin position="1"/>
        <end position="55"/>
    </location>
</feature>
<dbReference type="AlphaFoldDB" id="A0A3Q2NN00"/>
<reference evidence="2" key="1">
    <citation type="submission" date="2025-08" db="UniProtKB">
        <authorList>
            <consortium name="Ensembl"/>
        </authorList>
    </citation>
    <scope>IDENTIFICATION</scope>
</reference>
<feature type="compositionally biased region" description="Basic and acidic residues" evidence="1">
    <location>
        <begin position="1"/>
        <end position="12"/>
    </location>
</feature>
<dbReference type="Proteomes" id="UP000265000">
    <property type="component" value="Unplaced"/>
</dbReference>
<evidence type="ECO:0000256" key="1">
    <source>
        <dbReference type="SAM" id="MobiDB-lite"/>
    </source>
</evidence>
<reference evidence="2" key="2">
    <citation type="submission" date="2025-09" db="UniProtKB">
        <authorList>
            <consortium name="Ensembl"/>
        </authorList>
    </citation>
    <scope>IDENTIFICATION</scope>
</reference>
<dbReference type="GeneTree" id="ENSGT00940000155470"/>
<organism evidence="2 3">
    <name type="scientific">Fundulus heteroclitus</name>
    <name type="common">Killifish</name>
    <name type="synonym">Mummichog</name>
    <dbReference type="NCBI Taxonomy" id="8078"/>
    <lineage>
        <taxon>Eukaryota</taxon>
        <taxon>Metazoa</taxon>
        <taxon>Chordata</taxon>
        <taxon>Craniata</taxon>
        <taxon>Vertebrata</taxon>
        <taxon>Euteleostomi</taxon>
        <taxon>Actinopterygii</taxon>
        <taxon>Neopterygii</taxon>
        <taxon>Teleostei</taxon>
        <taxon>Neoteleostei</taxon>
        <taxon>Acanthomorphata</taxon>
        <taxon>Ovalentaria</taxon>
        <taxon>Atherinomorphae</taxon>
        <taxon>Cyprinodontiformes</taxon>
        <taxon>Fundulidae</taxon>
        <taxon>Fundulus</taxon>
    </lineage>
</organism>
<feature type="compositionally biased region" description="Polar residues" evidence="1">
    <location>
        <begin position="26"/>
        <end position="42"/>
    </location>
</feature>
<sequence>MTLEGAGRDHCRPPAKLRPGLRSARTRSFMSDTDMRSCQPTTDLLPHAGPHKPSKAGRTQLRCASLLRCAHPVDSAGFFSFMTFHWLTPLALRARRKGQLLLDDIWPVAPWERSGVLLPSRLRTLWEEEQRSKGTEASLCSVVWTFCRARLLLSILCLTVTQLAGFSGPVSRHL</sequence>
<accession>A0A3Q2NN00</accession>
<keyword evidence="3" id="KW-1185">Reference proteome</keyword>
<proteinExistence type="predicted"/>
<evidence type="ECO:0000313" key="3">
    <source>
        <dbReference type="Proteomes" id="UP000265000"/>
    </source>
</evidence>
<protein>
    <submittedName>
        <fullName evidence="2">Uncharacterized protein</fullName>
    </submittedName>
</protein>
<evidence type="ECO:0000313" key="2">
    <source>
        <dbReference type="Ensembl" id="ENSFHEP00000000275.1"/>
    </source>
</evidence>